<dbReference type="InterPro" id="IPR056264">
    <property type="entry name" value="R2_ABCA1-4-like"/>
</dbReference>
<dbReference type="InterPro" id="IPR026082">
    <property type="entry name" value="ABCA"/>
</dbReference>
<evidence type="ECO:0000256" key="1">
    <source>
        <dbReference type="ARBA" id="ARBA00004141"/>
    </source>
</evidence>
<keyword evidence="3 9" id="KW-0812">Transmembrane</keyword>
<feature type="transmembrane region" description="Helical" evidence="9">
    <location>
        <begin position="407"/>
        <end position="430"/>
    </location>
</feature>
<dbReference type="CDD" id="cd03263">
    <property type="entry name" value="ABC_subfamily_A"/>
    <property type="match status" value="2"/>
</dbReference>
<dbReference type="InterPro" id="IPR003439">
    <property type="entry name" value="ABC_transporter-like_ATP-bd"/>
</dbReference>
<dbReference type="Gene3D" id="3.40.50.300">
    <property type="entry name" value="P-loop containing nucleotide triphosphate hydrolases"/>
    <property type="match status" value="2"/>
</dbReference>
<dbReference type="InterPro" id="IPR017871">
    <property type="entry name" value="ABC_transporter-like_CS"/>
</dbReference>
<feature type="transmembrane region" description="Helical" evidence="9">
    <location>
        <begin position="303"/>
        <end position="321"/>
    </location>
</feature>
<dbReference type="PROSITE" id="PS00211">
    <property type="entry name" value="ABC_TRANSPORTER_1"/>
    <property type="match status" value="1"/>
</dbReference>
<dbReference type="Pfam" id="PF12698">
    <property type="entry name" value="ABC2_membrane_3"/>
    <property type="match status" value="1"/>
</dbReference>
<feature type="domain" description="ABC transporter" evidence="10">
    <location>
        <begin position="1289"/>
        <end position="1520"/>
    </location>
</feature>
<comment type="subcellular location">
    <subcellularLocation>
        <location evidence="1">Membrane</location>
        <topology evidence="1">Multi-pass membrane protein</topology>
    </subcellularLocation>
</comment>
<dbReference type="FunFam" id="3.40.50.300:FF:000298">
    <property type="entry name" value="ATP-binding cassette sub-family A member 12"/>
    <property type="match status" value="1"/>
</dbReference>
<feature type="transmembrane region" description="Helical" evidence="9">
    <location>
        <begin position="333"/>
        <end position="352"/>
    </location>
</feature>
<dbReference type="GO" id="GO:0016020">
    <property type="term" value="C:membrane"/>
    <property type="evidence" value="ECO:0007669"/>
    <property type="project" value="UniProtKB-SubCell"/>
</dbReference>
<dbReference type="InterPro" id="IPR013525">
    <property type="entry name" value="ABC2_TM"/>
</dbReference>
<feature type="transmembrane region" description="Helical" evidence="9">
    <location>
        <begin position="844"/>
        <end position="863"/>
    </location>
</feature>
<dbReference type="SUPFAM" id="SSF52540">
    <property type="entry name" value="P-loop containing nucleoside triphosphate hydrolases"/>
    <property type="match status" value="2"/>
</dbReference>
<keyword evidence="8 9" id="KW-0472">Membrane</keyword>
<feature type="transmembrane region" description="Helical" evidence="9">
    <location>
        <begin position="265"/>
        <end position="291"/>
    </location>
</feature>
<dbReference type="GO" id="GO:0140359">
    <property type="term" value="F:ABC-type transporter activity"/>
    <property type="evidence" value="ECO:0007669"/>
    <property type="project" value="InterPro"/>
</dbReference>
<feature type="transmembrane region" description="Helical" evidence="9">
    <location>
        <begin position="1134"/>
        <end position="1155"/>
    </location>
</feature>
<organism evidence="11 12">
    <name type="scientific">Nezara viridula</name>
    <name type="common">Southern green stink bug</name>
    <name type="synonym">Cimex viridulus</name>
    <dbReference type="NCBI Taxonomy" id="85310"/>
    <lineage>
        <taxon>Eukaryota</taxon>
        <taxon>Metazoa</taxon>
        <taxon>Ecdysozoa</taxon>
        <taxon>Arthropoda</taxon>
        <taxon>Hexapoda</taxon>
        <taxon>Insecta</taxon>
        <taxon>Pterygota</taxon>
        <taxon>Neoptera</taxon>
        <taxon>Paraneoptera</taxon>
        <taxon>Hemiptera</taxon>
        <taxon>Heteroptera</taxon>
        <taxon>Panheteroptera</taxon>
        <taxon>Pentatomomorpha</taxon>
        <taxon>Pentatomoidea</taxon>
        <taxon>Pentatomidae</taxon>
        <taxon>Pentatominae</taxon>
        <taxon>Nezara</taxon>
    </lineage>
</organism>
<reference evidence="11" key="1">
    <citation type="submission" date="2022-01" db="EMBL/GenBank/DDBJ databases">
        <authorList>
            <person name="King R."/>
        </authorList>
    </citation>
    <scope>NUCLEOTIDE SEQUENCE</scope>
</reference>
<feature type="transmembrane region" description="Helical" evidence="9">
    <location>
        <begin position="17"/>
        <end position="37"/>
    </location>
</feature>
<dbReference type="Pfam" id="PF23321">
    <property type="entry name" value="R1_ABCA1"/>
    <property type="match status" value="1"/>
</dbReference>
<dbReference type="GO" id="GO:0005524">
    <property type="term" value="F:ATP binding"/>
    <property type="evidence" value="ECO:0007669"/>
    <property type="project" value="UniProtKB-KW"/>
</dbReference>
<evidence type="ECO:0000313" key="12">
    <source>
        <dbReference type="Proteomes" id="UP001152798"/>
    </source>
</evidence>
<feature type="transmembrane region" description="Helical" evidence="9">
    <location>
        <begin position="1019"/>
        <end position="1037"/>
    </location>
</feature>
<dbReference type="GO" id="GO:0005319">
    <property type="term" value="F:lipid transporter activity"/>
    <property type="evidence" value="ECO:0007669"/>
    <property type="project" value="TreeGrafter"/>
</dbReference>
<dbReference type="Proteomes" id="UP001152798">
    <property type="component" value="Chromosome 2"/>
</dbReference>
<feature type="domain" description="ABC transporter" evidence="10">
    <location>
        <begin position="488"/>
        <end position="717"/>
    </location>
</feature>
<accession>A0A9P0H3N6</accession>
<feature type="transmembrane region" description="Helical" evidence="9">
    <location>
        <begin position="1100"/>
        <end position="1122"/>
    </location>
</feature>
<evidence type="ECO:0000259" key="10">
    <source>
        <dbReference type="PROSITE" id="PS50893"/>
    </source>
</evidence>
<feature type="transmembrane region" description="Helical" evidence="9">
    <location>
        <begin position="1218"/>
        <end position="1244"/>
    </location>
</feature>
<dbReference type="EMBL" id="OV725078">
    <property type="protein sequence ID" value="CAH1393000.1"/>
    <property type="molecule type" value="Genomic_DNA"/>
</dbReference>
<keyword evidence="7 9" id="KW-1133">Transmembrane helix</keyword>
<evidence type="ECO:0000256" key="4">
    <source>
        <dbReference type="ARBA" id="ARBA00022737"/>
    </source>
</evidence>
<feature type="transmembrane region" description="Helical" evidence="9">
    <location>
        <begin position="225"/>
        <end position="244"/>
    </location>
</feature>
<dbReference type="SMART" id="SM00382">
    <property type="entry name" value="AAA"/>
    <property type="match status" value="2"/>
</dbReference>
<dbReference type="PANTHER" id="PTHR19229:SF250">
    <property type="entry name" value="ABC TRANSPORTER DOMAIN-CONTAINING PROTEIN-RELATED"/>
    <property type="match status" value="1"/>
</dbReference>
<evidence type="ECO:0000256" key="2">
    <source>
        <dbReference type="ARBA" id="ARBA00022448"/>
    </source>
</evidence>
<keyword evidence="4" id="KW-0677">Repeat</keyword>
<protein>
    <recommendedName>
        <fullName evidence="10">ABC transporter domain-containing protein</fullName>
    </recommendedName>
</protein>
<dbReference type="InterPro" id="IPR003593">
    <property type="entry name" value="AAA+_ATPase"/>
</dbReference>
<feature type="transmembrane region" description="Helical" evidence="9">
    <location>
        <begin position="1066"/>
        <end position="1088"/>
    </location>
</feature>
<keyword evidence="6" id="KW-0067">ATP-binding</keyword>
<sequence length="1605" mass="181029">MFYALIFKSWCISKRKYFSTILSIVWPNLILLAIIFIKDSQNHGSLPSIQQNEIIPDQLAKESFLKGLHSFNLAYTPINEFTNRIMSSVNINNKVTLVPSKTASDIEKWFASIKSQPTSLFVQCFGIIFNSPENITKPPPNFSYTVRWMHNYVPTDSMFPEIEKPGPLEAGGPYILSGFFGLKTLLDDAFLREIGSDQVNWTVQEFPYPSHEIRDSPEEFMCGKIFPLILFICFISLWTSAASLSSEERLSGIIERMKMFGMSDFYIVLNYLLHSTLRQFFSTFLFSILLVTPVKGPALLENSSFILVWLMLIFVSIHSTTHCLTIASLFNNAIFRQLVVTSTFIYFSLWILNGFLKSSFSVIALILGDLFAPFCLVHISQISCQLESNGGITFSELFSSNAMDSDLPLIVVFLCMITGSILNMLLYVYMLNVKPGPYGSAKPFYFILPNKCLSLFKISPLNSDNDENERHLRRGLYESVPDRVEVGIKIMNLKKKFGHFTSVKNLSLDIYVGQITVLLGHNGAGKTTTLSMLSGMLSPSSGSAVYRGYNIFTDLKGFRKDLGLCPQHNLLHLDLSVIDQLIFFGMVKGLSKKDAKEQAVVILKEVGLSEKINEVSSNLSGGMQRKLCIALAMIGRPKVVILDEPTSGLDPESRREIWNILLKSRGERMMLITTHFMEEADALGDQIAIMNHGEIFCYGTPLFLKKQYGAGYHITISYQNPEKCQSIIQTVNSNISEAVIINQSVEWIKFGIPFSRVTEFPVLFKLLESREDLEISRVGINCTTMEDVFIKVQDEAGDARSISQGMMNDNDERTDSNIGNIYMLYVERFLGLVYKNMNRTLKRWFPNLLILVFVPVLIAYFAMDPLDKFVLGKNDTTNLTLALNIYGPTEVLIYGRNNTRMKNAFLSVVEKEGSSSVDVTGQNKNNSILQELLKVAVEDKNKFFKSMIAAADFSKSVPNFLYSSMANHAPIIALDLLYNTILQSSNHTSNYMIKTSSHPISTSLGICGDDGIGLISSTAAWISTLPLGLFIVCSSFIKNVHEERISSLKHLILMTNISPVTYWTSFFIWDIVLYIVSISLIMITFVFMDTSEILYIDNGLYSLFLVFFLFGFSMIWLTYFLTFFFKTSLGATTVYYSVIFVLGWIGFAVSSLCPVEYKSYADVLKLHPLTSLAEAIFKFITTAISKFKCQNCLPDVTSNMNCPEILKYSYFSEMKNSLLFLGTAWVIWLILIILKDYGIFSLLWNKLNSLYLGHIEASNLRSIESDVAKEKDKVDASLSLTDEDGAPIVIVDSIAKKYSRSMIAVYDVSFTCKEGECFGLLGVNGAGKTTTFSILSGMILPTQGNAFIKSYSLEQNKRKCLSYMGYCPQFSALIDDLTAKQILTLFAKLRLVPSHNVDATVMNWIRLLGLEEYCDICCGVYSGGNMRKLSTALAFIGNPPIILLDEPSSGVDPMIRRNLWDVIKRSSNRKQAIIISSHSMDECEEVCNRLTIMAKGRMQCIGNVQHLKSLYGQGYIIMIKLKNHSEEQRDALKMEMKHIFLSKCILKDEHQVLLHYHVDTNVFKVSELFSSMESLKKRFIIIDDYIITDSSLEQVFLSFAKKQSF</sequence>
<evidence type="ECO:0000256" key="6">
    <source>
        <dbReference type="ARBA" id="ARBA00022840"/>
    </source>
</evidence>
<gene>
    <name evidence="11" type="ORF">NEZAVI_LOCUS3735</name>
</gene>
<evidence type="ECO:0000256" key="3">
    <source>
        <dbReference type="ARBA" id="ARBA00022692"/>
    </source>
</evidence>
<dbReference type="PANTHER" id="PTHR19229">
    <property type="entry name" value="ATP-BINDING CASSETTE TRANSPORTER SUBFAMILY A ABCA"/>
    <property type="match status" value="1"/>
</dbReference>
<proteinExistence type="predicted"/>
<keyword evidence="5" id="KW-0547">Nucleotide-binding</keyword>
<dbReference type="PROSITE" id="PS50893">
    <property type="entry name" value="ABC_TRANSPORTER_2"/>
    <property type="match status" value="2"/>
</dbReference>
<dbReference type="FunFam" id="3.40.50.300:FF:002470">
    <property type="entry name" value="ABC transporter, putative"/>
    <property type="match status" value="1"/>
</dbReference>
<evidence type="ECO:0000256" key="8">
    <source>
        <dbReference type="ARBA" id="ARBA00023136"/>
    </source>
</evidence>
<name>A0A9P0H3N6_NEZVI</name>
<dbReference type="Pfam" id="PF00005">
    <property type="entry name" value="ABC_tran"/>
    <property type="match status" value="2"/>
</dbReference>
<evidence type="ECO:0000256" key="9">
    <source>
        <dbReference type="SAM" id="Phobius"/>
    </source>
</evidence>
<keyword evidence="12" id="KW-1185">Reference proteome</keyword>
<evidence type="ECO:0000256" key="5">
    <source>
        <dbReference type="ARBA" id="ARBA00022741"/>
    </source>
</evidence>
<dbReference type="OrthoDB" id="8061355at2759"/>
<evidence type="ECO:0000256" key="7">
    <source>
        <dbReference type="ARBA" id="ARBA00022989"/>
    </source>
</evidence>
<dbReference type="GO" id="GO:0016887">
    <property type="term" value="F:ATP hydrolysis activity"/>
    <property type="evidence" value="ECO:0007669"/>
    <property type="project" value="InterPro"/>
</dbReference>
<keyword evidence="2" id="KW-0813">Transport</keyword>
<evidence type="ECO:0000313" key="11">
    <source>
        <dbReference type="EMBL" id="CAH1393000.1"/>
    </source>
</evidence>
<dbReference type="InterPro" id="IPR027417">
    <property type="entry name" value="P-loop_NTPase"/>
</dbReference>